<reference evidence="1" key="1">
    <citation type="submission" date="2018-05" db="EMBL/GenBank/DDBJ databases">
        <authorList>
            <person name="Lanie J.A."/>
            <person name="Ng W.-L."/>
            <person name="Kazmierczak K.M."/>
            <person name="Andrzejewski T.M."/>
            <person name="Davidsen T.M."/>
            <person name="Wayne K.J."/>
            <person name="Tettelin H."/>
            <person name="Glass J.I."/>
            <person name="Rusch D."/>
            <person name="Podicherti R."/>
            <person name="Tsui H.-C.T."/>
            <person name="Winkler M.E."/>
        </authorList>
    </citation>
    <scope>NUCLEOTIDE SEQUENCE</scope>
</reference>
<proteinExistence type="predicted"/>
<accession>A0A382GME4</accession>
<gene>
    <name evidence="1" type="ORF">METZ01_LOCUS229170</name>
</gene>
<evidence type="ECO:0008006" key="2">
    <source>
        <dbReference type="Google" id="ProtNLM"/>
    </source>
</evidence>
<evidence type="ECO:0000313" key="1">
    <source>
        <dbReference type="EMBL" id="SVB76316.1"/>
    </source>
</evidence>
<dbReference type="Gene3D" id="2.60.120.620">
    <property type="entry name" value="q2cbj1_9rhob like domain"/>
    <property type="match status" value="1"/>
</dbReference>
<dbReference type="AlphaFoldDB" id="A0A382GME4"/>
<dbReference type="EMBL" id="UINC01056368">
    <property type="protein sequence ID" value="SVB76316.1"/>
    <property type="molecule type" value="Genomic_DNA"/>
</dbReference>
<organism evidence="1">
    <name type="scientific">marine metagenome</name>
    <dbReference type="NCBI Taxonomy" id="408172"/>
    <lineage>
        <taxon>unclassified sequences</taxon>
        <taxon>metagenomes</taxon>
        <taxon>ecological metagenomes</taxon>
    </lineage>
</organism>
<sequence length="173" mass="20063">VRDKILYEIDNSVGDEDSDLYSPHISKLDWTESTNFERPWVKIIYNKFFSTIKDMVNSMGYMGVSLANMWYQQYLEGDTHEWHIHGHHFTGVYYLEYPRGCSETEFCAPFDLRHKKINAVEGDLIVFPAHCIHRGLPNGKLRKTIISFNFDAITDPVDGKSPLDLDLIEDSNL</sequence>
<feature type="non-terminal residue" evidence="1">
    <location>
        <position position="1"/>
    </location>
</feature>
<protein>
    <recommendedName>
        <fullName evidence="2">Fe2OG dioxygenase domain-containing protein</fullName>
    </recommendedName>
</protein>
<feature type="non-terminal residue" evidence="1">
    <location>
        <position position="173"/>
    </location>
</feature>
<name>A0A382GME4_9ZZZZ</name>